<dbReference type="SMART" id="SM00774">
    <property type="entry name" value="WRKY"/>
    <property type="match status" value="2"/>
</dbReference>
<dbReference type="InterPro" id="IPR044810">
    <property type="entry name" value="WRKY_plant"/>
</dbReference>
<dbReference type="PROSITE" id="PS50811">
    <property type="entry name" value="WRKY"/>
    <property type="match status" value="2"/>
</dbReference>
<keyword evidence="10" id="KW-1185">Reference proteome</keyword>
<keyword evidence="6" id="KW-0539">Nucleus</keyword>
<organism evidence="9 10">
    <name type="scientific">Lactuca sativa</name>
    <name type="common">Garden lettuce</name>
    <dbReference type="NCBI Taxonomy" id="4236"/>
    <lineage>
        <taxon>Eukaryota</taxon>
        <taxon>Viridiplantae</taxon>
        <taxon>Streptophyta</taxon>
        <taxon>Embryophyta</taxon>
        <taxon>Tracheophyta</taxon>
        <taxon>Spermatophyta</taxon>
        <taxon>Magnoliopsida</taxon>
        <taxon>eudicotyledons</taxon>
        <taxon>Gunneridae</taxon>
        <taxon>Pentapetalae</taxon>
        <taxon>asterids</taxon>
        <taxon>campanulids</taxon>
        <taxon>Asterales</taxon>
        <taxon>Asteraceae</taxon>
        <taxon>Cichorioideae</taxon>
        <taxon>Cichorieae</taxon>
        <taxon>Lactucinae</taxon>
        <taxon>Lactuca</taxon>
    </lineage>
</organism>
<evidence type="ECO:0000256" key="6">
    <source>
        <dbReference type="ARBA" id="ARBA00023242"/>
    </source>
</evidence>
<dbReference type="InterPro" id="IPR003657">
    <property type="entry name" value="WRKY_dom"/>
</dbReference>
<dbReference type="Gene3D" id="2.20.25.80">
    <property type="entry name" value="WRKY domain"/>
    <property type="match status" value="2"/>
</dbReference>
<comment type="subcellular location">
    <subcellularLocation>
        <location evidence="1">Nucleus</location>
    </subcellularLocation>
</comment>
<reference evidence="9 10" key="1">
    <citation type="journal article" date="2017" name="Nat. Commun.">
        <title>Genome assembly with in vitro proximity ligation data and whole-genome triplication in lettuce.</title>
        <authorList>
            <person name="Reyes-Chin-Wo S."/>
            <person name="Wang Z."/>
            <person name="Yang X."/>
            <person name="Kozik A."/>
            <person name="Arikit S."/>
            <person name="Song C."/>
            <person name="Xia L."/>
            <person name="Froenicke L."/>
            <person name="Lavelle D.O."/>
            <person name="Truco M.J."/>
            <person name="Xia R."/>
            <person name="Zhu S."/>
            <person name="Xu C."/>
            <person name="Xu H."/>
            <person name="Xu X."/>
            <person name="Cox K."/>
            <person name="Korf I."/>
            <person name="Meyers B.C."/>
            <person name="Michelmore R.W."/>
        </authorList>
    </citation>
    <scope>NUCLEOTIDE SEQUENCE [LARGE SCALE GENOMIC DNA]</scope>
    <source>
        <strain evidence="10">cv. Salinas</strain>
        <tissue evidence="9">Seedlings</tissue>
    </source>
</reference>
<evidence type="ECO:0000256" key="4">
    <source>
        <dbReference type="ARBA" id="ARBA00023125"/>
    </source>
</evidence>
<keyword evidence="5" id="KW-0804">Transcription</keyword>
<keyword evidence="2" id="KW-0677">Repeat</keyword>
<dbReference type="FunFam" id="2.20.25.80:FF:000006">
    <property type="entry name" value="WRKY transcription factor"/>
    <property type="match status" value="1"/>
</dbReference>
<evidence type="ECO:0000256" key="5">
    <source>
        <dbReference type="ARBA" id="ARBA00023163"/>
    </source>
</evidence>
<accession>A0A9R1VIM2</accession>
<dbReference type="GO" id="GO:0000976">
    <property type="term" value="F:transcription cis-regulatory region binding"/>
    <property type="evidence" value="ECO:0000318"/>
    <property type="project" value="GO_Central"/>
</dbReference>
<dbReference type="FunFam" id="2.20.25.80:FF:000001">
    <property type="entry name" value="WRKY transcription factor 33"/>
    <property type="match status" value="1"/>
</dbReference>
<proteinExistence type="predicted"/>
<feature type="compositionally biased region" description="Low complexity" evidence="7">
    <location>
        <begin position="23"/>
        <end position="33"/>
    </location>
</feature>
<evidence type="ECO:0000256" key="2">
    <source>
        <dbReference type="ARBA" id="ARBA00022737"/>
    </source>
</evidence>
<dbReference type="AlphaFoldDB" id="A0A9R1VIM2"/>
<evidence type="ECO:0000313" key="10">
    <source>
        <dbReference type="Proteomes" id="UP000235145"/>
    </source>
</evidence>
<dbReference type="Gramene" id="rna-gnl|WGS:NBSK|LSAT_5X173860_mrna">
    <property type="protein sequence ID" value="cds-PLY95867.1"/>
    <property type="gene ID" value="gene-LSAT_5X173860"/>
</dbReference>
<dbReference type="Pfam" id="PF03106">
    <property type="entry name" value="WRKY"/>
    <property type="match status" value="2"/>
</dbReference>
<dbReference type="PANTHER" id="PTHR31221:SF327">
    <property type="entry name" value="WRKY DNA-BINDING PROTEIN 25-RELATED"/>
    <property type="match status" value="1"/>
</dbReference>
<dbReference type="InterPro" id="IPR036576">
    <property type="entry name" value="WRKY_dom_sf"/>
</dbReference>
<evidence type="ECO:0000256" key="3">
    <source>
        <dbReference type="ARBA" id="ARBA00023015"/>
    </source>
</evidence>
<evidence type="ECO:0000256" key="7">
    <source>
        <dbReference type="SAM" id="MobiDB-lite"/>
    </source>
</evidence>
<keyword evidence="3" id="KW-0805">Transcription regulation</keyword>
<dbReference type="GO" id="GO:0005634">
    <property type="term" value="C:nucleus"/>
    <property type="evidence" value="ECO:0000318"/>
    <property type="project" value="GO_Central"/>
</dbReference>
<name>A0A9R1VIM2_LACSA</name>
<evidence type="ECO:0000256" key="1">
    <source>
        <dbReference type="ARBA" id="ARBA00004123"/>
    </source>
</evidence>
<gene>
    <name evidence="9" type="ORF">LSAT_V11C500292660</name>
</gene>
<comment type="caution">
    <text evidence="9">The sequence shown here is derived from an EMBL/GenBank/DDBJ whole genome shotgun (WGS) entry which is preliminary data.</text>
</comment>
<dbReference type="SUPFAM" id="SSF118290">
    <property type="entry name" value="WRKY DNA-binding domain"/>
    <property type="match status" value="2"/>
</dbReference>
<feature type="region of interest" description="Disordered" evidence="7">
    <location>
        <begin position="263"/>
        <end position="302"/>
    </location>
</feature>
<feature type="domain" description="WRKY" evidence="8">
    <location>
        <begin position="331"/>
        <end position="396"/>
    </location>
</feature>
<evidence type="ECO:0000259" key="8">
    <source>
        <dbReference type="PROSITE" id="PS50811"/>
    </source>
</evidence>
<feature type="region of interest" description="Disordered" evidence="7">
    <location>
        <begin position="225"/>
        <end position="248"/>
    </location>
</feature>
<dbReference type="GO" id="GO:0006355">
    <property type="term" value="P:regulation of DNA-templated transcription"/>
    <property type="evidence" value="ECO:0000318"/>
    <property type="project" value="GO_Central"/>
</dbReference>
<sequence>MSSSGISFESPSNSPPSPPPPSTTAVPPAAGVPKFKSTPPPLLPITPPAFSPSSYFSFTGALTSADLLDSPLLLSSSHILPSPTTGSFPLQASNWTSNYQSQEHGIKKEHDNFTDFPFQTQSNPNTVSFQEIYQQPRIEDDRSLVKSEYSFQKQSFESNYPTNRNIYNHRSSQKKLDDGYNWRKYGQKQVKGSENPRSYYKCSDRNCSMRKKVETSSDGDITEIVYKGNHNHPKPQSTKRSSSSSVSNNSLVMNQFNDFQDQSHGSGQWELIGTPENSSVSIGDDEFDRSTSGGDEFIENETPAKRLKIESENEGISRTVRESRVVVQTISDIDILDDGYRWRKYGQKVVKGNPNPRSYYKCTTPNCSVRKHVERASHDMRSVITTYEGKHNHDVSPARGVGHRQLLSSNQDNNVANVTINTSKLLYRHPSNSMINQIYGSTLRAPSETQFTLEMLQNSQSFGLSGFEDTIRSSYMSRQPSSGSIFAKAKDEPN</sequence>
<feature type="region of interest" description="Disordered" evidence="7">
    <location>
        <begin position="1"/>
        <end position="43"/>
    </location>
</feature>
<dbReference type="GO" id="GO:0003700">
    <property type="term" value="F:DNA-binding transcription factor activity"/>
    <property type="evidence" value="ECO:0000318"/>
    <property type="project" value="GO_Central"/>
</dbReference>
<evidence type="ECO:0000313" key="9">
    <source>
        <dbReference type="EMBL" id="KAJ0206728.1"/>
    </source>
</evidence>
<dbReference type="Proteomes" id="UP000235145">
    <property type="component" value="Unassembled WGS sequence"/>
</dbReference>
<dbReference type="PANTHER" id="PTHR31221">
    <property type="entry name" value="WRKY TRANSCRIPTION FACTOR PROTEIN 1-RELATED"/>
    <property type="match status" value="1"/>
</dbReference>
<protein>
    <recommendedName>
        <fullName evidence="8">WRKY domain-containing protein</fullName>
    </recommendedName>
</protein>
<dbReference type="EMBL" id="NBSK02000005">
    <property type="protein sequence ID" value="KAJ0206728.1"/>
    <property type="molecule type" value="Genomic_DNA"/>
</dbReference>
<feature type="domain" description="WRKY" evidence="8">
    <location>
        <begin position="171"/>
        <end position="235"/>
    </location>
</feature>
<feature type="compositionally biased region" description="Pro residues" evidence="7">
    <location>
        <begin position="13"/>
        <end position="22"/>
    </location>
</feature>
<keyword evidence="4" id="KW-0238">DNA-binding</keyword>